<dbReference type="InterPro" id="IPR012854">
    <property type="entry name" value="Cu_amine_oxidase-like_N"/>
</dbReference>
<dbReference type="AlphaFoldDB" id="A0A3S0A1I4"/>
<dbReference type="RefSeq" id="WP_126143590.1">
    <property type="nucleotide sequence ID" value="NZ_RXHU01000074.1"/>
</dbReference>
<feature type="signal peptide" evidence="1">
    <location>
        <begin position="1"/>
        <end position="20"/>
    </location>
</feature>
<organism evidence="3 4">
    <name type="scientific">Paenibacillus whitsoniae</name>
    <dbReference type="NCBI Taxonomy" id="2496558"/>
    <lineage>
        <taxon>Bacteria</taxon>
        <taxon>Bacillati</taxon>
        <taxon>Bacillota</taxon>
        <taxon>Bacilli</taxon>
        <taxon>Bacillales</taxon>
        <taxon>Paenibacillaceae</taxon>
        <taxon>Paenibacillus</taxon>
    </lineage>
</organism>
<evidence type="ECO:0000313" key="3">
    <source>
        <dbReference type="EMBL" id="RTE06465.1"/>
    </source>
</evidence>
<dbReference type="Proteomes" id="UP000276128">
    <property type="component" value="Unassembled WGS sequence"/>
</dbReference>
<evidence type="ECO:0000313" key="4">
    <source>
        <dbReference type="Proteomes" id="UP000276128"/>
    </source>
</evidence>
<dbReference type="InterPro" id="IPR036582">
    <property type="entry name" value="Mao_N_sf"/>
</dbReference>
<sequence length="239" mass="26782">MKKIILPTLIGLSVATAAYAAVELAVSPFLVRFTVNQQEVMLPEAYTVLNQEGSTYVPLRFVAEAMEGQVSYNEEERRISIAYASDREMKMTHAAEAHQGDVQLTLRSAWQTYRSSEQMVIQSEVLYTGDRPLKIKHGNPLVVYTIRDEDGKSLSTGVQQALITDELSPNTTFTSRLPLALLSEFNSYRSADAWKLEMLQKDRPWLLPAGRYVIEATAAFTVNDERKMLKCELAIEVGG</sequence>
<evidence type="ECO:0000256" key="1">
    <source>
        <dbReference type="SAM" id="SignalP"/>
    </source>
</evidence>
<dbReference type="Gene3D" id="3.30.457.10">
    <property type="entry name" value="Copper amine oxidase-like, N-terminal domain"/>
    <property type="match status" value="1"/>
</dbReference>
<dbReference type="OrthoDB" id="2626382at2"/>
<dbReference type="SUPFAM" id="SSF55383">
    <property type="entry name" value="Copper amine oxidase, domain N"/>
    <property type="match status" value="1"/>
</dbReference>
<keyword evidence="1" id="KW-0732">Signal</keyword>
<comment type="caution">
    <text evidence="3">The sequence shown here is derived from an EMBL/GenBank/DDBJ whole genome shotgun (WGS) entry which is preliminary data.</text>
</comment>
<evidence type="ECO:0000259" key="2">
    <source>
        <dbReference type="Pfam" id="PF07833"/>
    </source>
</evidence>
<feature type="domain" description="Copper amine oxidase-like N-terminal" evidence="2">
    <location>
        <begin position="31"/>
        <end position="81"/>
    </location>
</feature>
<dbReference type="EMBL" id="RXHU01000074">
    <property type="protein sequence ID" value="RTE06465.1"/>
    <property type="molecule type" value="Genomic_DNA"/>
</dbReference>
<protein>
    <submittedName>
        <fullName evidence="3">Copper amine oxidase N-terminal domain-containing protein</fullName>
    </submittedName>
</protein>
<keyword evidence="4" id="KW-1185">Reference proteome</keyword>
<reference evidence="3 4" key="1">
    <citation type="submission" date="2018-12" db="EMBL/GenBank/DDBJ databases">
        <title>Bacillus ochoae sp. nov., Paenibacillus whitsoniae sp. nov., Paenibacillus spiritus sp. nov. Isolated from the Mars Exploration Rover during spacecraft assembly.</title>
        <authorList>
            <person name="Seuylemezian A."/>
            <person name="Vaishampayan P."/>
        </authorList>
    </citation>
    <scope>NUCLEOTIDE SEQUENCE [LARGE SCALE GENOMIC DNA]</scope>
    <source>
        <strain evidence="3 4">MER 54</strain>
    </source>
</reference>
<dbReference type="Pfam" id="PF07833">
    <property type="entry name" value="Cu_amine_oxidN1"/>
    <property type="match status" value="1"/>
</dbReference>
<name>A0A3S0A1I4_9BACL</name>
<feature type="chain" id="PRO_5018587844" evidence="1">
    <location>
        <begin position="21"/>
        <end position="239"/>
    </location>
</feature>
<gene>
    <name evidence="3" type="ORF">EJQ19_23060</name>
</gene>
<proteinExistence type="predicted"/>
<accession>A0A3S0A1I4</accession>